<dbReference type="RefSeq" id="WP_377769996.1">
    <property type="nucleotide sequence ID" value="NZ_JBHUHO010000011.1"/>
</dbReference>
<reference evidence="3" key="1">
    <citation type="journal article" date="2019" name="Int. J. Syst. Evol. Microbiol.">
        <title>The Global Catalogue of Microorganisms (GCM) 10K type strain sequencing project: providing services to taxonomists for standard genome sequencing and annotation.</title>
        <authorList>
            <consortium name="The Broad Institute Genomics Platform"/>
            <consortium name="The Broad Institute Genome Sequencing Center for Infectious Disease"/>
            <person name="Wu L."/>
            <person name="Ma J."/>
        </authorList>
    </citation>
    <scope>NUCLEOTIDE SEQUENCE [LARGE SCALE GENOMIC DNA]</scope>
    <source>
        <strain evidence="3">GH52</strain>
    </source>
</reference>
<dbReference type="PANTHER" id="PTHR43752">
    <property type="entry name" value="BNR/ASP-BOX REPEAT FAMILY PROTEIN"/>
    <property type="match status" value="1"/>
</dbReference>
<sequence>MDVTVNLTERYDGIIKQSSQDAELYEALLPIMYEPDSHSASLLQLDNGDLLCVWFSGSGEGNPDTNVIFSRLPKGSQIWTEPVELAANLERSEQNPLFFQDPSGKLWLFHTSNEPHTQKTAIIVVRTSDDRGYTWNEPYVMHEGPGIFLRQPVVIMSNGEWLLPCYYCKEGGHYSVVLISADHGKTWTEHEVAGSVHRVQMSVVERDDQSLFAIFRSREADRIYSCVSTDFGKTWTVPQKTVLPNNNSSIQMAKLHNGHLIAIYNDATMERDQYRWIESKGSWRKKTLRTPLTIAISEDGGETWPHVKNIQVSDLEHKDTPIGYSYPAILGTADGQIHAAYSYLRKAIKYVRFTEDWVKTNAREPM</sequence>
<dbReference type="Pfam" id="PF13088">
    <property type="entry name" value="BNR_2"/>
    <property type="match status" value="1"/>
</dbReference>
<comment type="caution">
    <text evidence="2">The sequence shown here is derived from an EMBL/GenBank/DDBJ whole genome shotgun (WGS) entry which is preliminary data.</text>
</comment>
<accession>A0ABW4YH04</accession>
<evidence type="ECO:0000313" key="3">
    <source>
        <dbReference type="Proteomes" id="UP001597362"/>
    </source>
</evidence>
<gene>
    <name evidence="2" type="ORF">ACFSJH_04355</name>
</gene>
<evidence type="ECO:0000313" key="2">
    <source>
        <dbReference type="EMBL" id="MFD2114967.1"/>
    </source>
</evidence>
<protein>
    <submittedName>
        <fullName evidence="2">Exo-alpha-sialidase</fullName>
    </submittedName>
</protein>
<dbReference type="InterPro" id="IPR036278">
    <property type="entry name" value="Sialidase_sf"/>
</dbReference>
<proteinExistence type="predicted"/>
<dbReference type="Gene3D" id="2.120.10.10">
    <property type="match status" value="1"/>
</dbReference>
<dbReference type="Proteomes" id="UP001597362">
    <property type="component" value="Unassembled WGS sequence"/>
</dbReference>
<feature type="domain" description="Sialidase" evidence="1">
    <location>
        <begin position="48"/>
        <end position="338"/>
    </location>
</feature>
<keyword evidence="3" id="KW-1185">Reference proteome</keyword>
<organism evidence="2 3">
    <name type="scientific">Paenibacillus yanchengensis</name>
    <dbReference type="NCBI Taxonomy" id="2035833"/>
    <lineage>
        <taxon>Bacteria</taxon>
        <taxon>Bacillati</taxon>
        <taxon>Bacillota</taxon>
        <taxon>Bacilli</taxon>
        <taxon>Bacillales</taxon>
        <taxon>Paenibacillaceae</taxon>
        <taxon>Paenibacillus</taxon>
    </lineage>
</organism>
<evidence type="ECO:0000259" key="1">
    <source>
        <dbReference type="Pfam" id="PF13088"/>
    </source>
</evidence>
<dbReference type="InterPro" id="IPR011040">
    <property type="entry name" value="Sialidase"/>
</dbReference>
<dbReference type="PANTHER" id="PTHR43752:SF2">
    <property type="entry name" value="BNR_ASP-BOX REPEAT FAMILY PROTEIN"/>
    <property type="match status" value="1"/>
</dbReference>
<name>A0ABW4YH04_9BACL</name>
<dbReference type="SUPFAM" id="SSF50939">
    <property type="entry name" value="Sialidases"/>
    <property type="match status" value="1"/>
</dbReference>
<dbReference type="EMBL" id="JBHUHO010000011">
    <property type="protein sequence ID" value="MFD2114967.1"/>
    <property type="molecule type" value="Genomic_DNA"/>
</dbReference>
<dbReference type="CDD" id="cd15482">
    <property type="entry name" value="Sialidase_non-viral"/>
    <property type="match status" value="1"/>
</dbReference>